<gene>
    <name evidence="4" type="ORF">CEJ02_22930</name>
</gene>
<comment type="caution">
    <text evidence="4">The sequence shown here is derived from an EMBL/GenBank/DDBJ whole genome shotgun (WGS) entry which is preliminary data.</text>
</comment>
<feature type="transmembrane region" description="Helical" evidence="2">
    <location>
        <begin position="129"/>
        <end position="151"/>
    </location>
</feature>
<feature type="signal peptide" evidence="3">
    <location>
        <begin position="1"/>
        <end position="23"/>
    </location>
</feature>
<feature type="transmembrane region" description="Helical" evidence="2">
    <location>
        <begin position="593"/>
        <end position="616"/>
    </location>
</feature>
<feature type="transmembrane region" description="Helical" evidence="2">
    <location>
        <begin position="539"/>
        <end position="564"/>
    </location>
</feature>
<keyword evidence="2" id="KW-1133">Transmembrane helix</keyword>
<keyword evidence="2" id="KW-0472">Membrane</keyword>
<feature type="transmembrane region" description="Helical" evidence="2">
    <location>
        <begin position="102"/>
        <end position="123"/>
    </location>
</feature>
<name>A0A5V1AGK9_SALER</name>
<protein>
    <submittedName>
        <fullName evidence="4">Conjugal transfer protein</fullName>
    </submittedName>
</protein>
<proteinExistence type="predicted"/>
<dbReference type="InterPro" id="IPR027628">
    <property type="entry name" value="DotA_TraY"/>
</dbReference>
<evidence type="ECO:0000256" key="3">
    <source>
        <dbReference type="SAM" id="SignalP"/>
    </source>
</evidence>
<feature type="transmembrane region" description="Helical" evidence="2">
    <location>
        <begin position="628"/>
        <end position="646"/>
    </location>
</feature>
<dbReference type="NCBIfam" id="TIGR04346">
    <property type="entry name" value="DotA_TraY"/>
    <property type="match status" value="1"/>
</dbReference>
<reference evidence="4" key="1">
    <citation type="submission" date="2018-07" db="EMBL/GenBank/DDBJ databases">
        <authorList>
            <consortium name="GenomeTrakr network: Whole genome sequencing for foodborne pathogen traceback"/>
        </authorList>
    </citation>
    <scope>NUCLEOTIDE SEQUENCE</scope>
    <source>
        <strain evidence="4">CFSAN065048</strain>
    </source>
</reference>
<feature type="transmembrane region" description="Helical" evidence="2">
    <location>
        <begin position="69"/>
        <end position="90"/>
    </location>
</feature>
<keyword evidence="3" id="KW-0732">Signal</keyword>
<feature type="region of interest" description="Disordered" evidence="1">
    <location>
        <begin position="698"/>
        <end position="717"/>
    </location>
</feature>
<sequence>MKWLRILCASILVNVLWAQSALADTAVSFDSIEAAAKRSTDLSRQLLVMIFGDVVTDPLSTNATMVGQLFFIFNGIVFALAVIWFLLISLKHITKAGHTGKVFGSGATPMAVVTTVAGFLFLVPTASGWSLAQLVFLWAVSVMGIGSANLMTDKIADLMKQGYSLVMQPVAPQTVSSARAIYEMNLCMYATNAELSGMYSQYGKSDTPLMAIKTTTDGFEITNGSASCGSARLPASSKNSLTGWLFAPDVNTDAIESAQRNAMNQMQNTLSQNASAFVTALLNKQKNGSGTVPDAETAIQQAARTYEDSINAVVNAQGKGDELAAVMTAELKRSGWLSLGAWYQTFATANQKVSDAVVLKPVVSGQSSLGDIGVRETLSNVMTAYQTQLQNSHYTPPLGTETTSKEKAQTQDSSDANAVFVGIFNSPGQRLTDKIAQLQIGQNNVNSLQMNPLLKMKAIGDITLVTTESVFITFTAVTAAMKAYDEGVSGFIISVLSFKGSTIAKYIAESISPIMYFILISLFCVGFSLSLYLPMIPFIFWLAAAANWIVSVLVGATGGSLWAATHIGTEEEKGSRSAYGYIFLIDAQIRPMLMVLGFAFASLVIVAIGTLLNMLFGPVIANVQSNSITGIASIIGLLMIYARICTTTVSRVFALQVTMPDYVISWLGGREAASILGGMAESAKSMFAGFSHGLQRAPGIKSDNNTSVPNNGQDGIK</sequence>
<evidence type="ECO:0000256" key="2">
    <source>
        <dbReference type="SAM" id="Phobius"/>
    </source>
</evidence>
<evidence type="ECO:0000256" key="1">
    <source>
        <dbReference type="SAM" id="MobiDB-lite"/>
    </source>
</evidence>
<keyword evidence="2" id="KW-0812">Transmembrane</keyword>
<organism evidence="4">
    <name type="scientific">Salmonella enterica</name>
    <name type="common">Salmonella choleraesuis</name>
    <dbReference type="NCBI Taxonomy" id="28901"/>
    <lineage>
        <taxon>Bacteria</taxon>
        <taxon>Pseudomonadati</taxon>
        <taxon>Pseudomonadota</taxon>
        <taxon>Gammaproteobacteria</taxon>
        <taxon>Enterobacterales</taxon>
        <taxon>Enterobacteriaceae</taxon>
        <taxon>Salmonella</taxon>
    </lineage>
</organism>
<dbReference type="AlphaFoldDB" id="A0A5V1AGK9"/>
<feature type="chain" id="PRO_5026306840" evidence="3">
    <location>
        <begin position="24"/>
        <end position="717"/>
    </location>
</feature>
<feature type="region of interest" description="Disordered" evidence="1">
    <location>
        <begin position="392"/>
        <end position="412"/>
    </location>
</feature>
<accession>A0A5V1AGK9</accession>
<evidence type="ECO:0000313" key="4">
    <source>
        <dbReference type="EMBL" id="EBS9878479.1"/>
    </source>
</evidence>
<dbReference type="EMBL" id="AAGXGX010000032">
    <property type="protein sequence ID" value="EBS9878479.1"/>
    <property type="molecule type" value="Genomic_DNA"/>
</dbReference>
<feature type="transmembrane region" description="Helical" evidence="2">
    <location>
        <begin position="514"/>
        <end position="533"/>
    </location>
</feature>
<feature type="compositionally biased region" description="Polar residues" evidence="1">
    <location>
        <begin position="702"/>
        <end position="717"/>
    </location>
</feature>